<proteinExistence type="inferred from homology"/>
<dbReference type="CDD" id="cd06091">
    <property type="entry name" value="KOW_NusG"/>
    <property type="match status" value="1"/>
</dbReference>
<dbReference type="Gene3D" id="3.30.70.940">
    <property type="entry name" value="NusG, N-terminal domain"/>
    <property type="match status" value="1"/>
</dbReference>
<evidence type="ECO:0000259" key="8">
    <source>
        <dbReference type="SMART" id="SM00738"/>
    </source>
</evidence>
<organism evidence="10 11">
    <name type="scientific">Candidatus Egerieisoma faecipullorum</name>
    <dbReference type="NCBI Taxonomy" id="2840963"/>
    <lineage>
        <taxon>Bacteria</taxon>
        <taxon>Bacillati</taxon>
        <taxon>Bacillota</taxon>
        <taxon>Clostridia</taxon>
        <taxon>Eubacteriales</taxon>
        <taxon>Clostridiaceae</taxon>
        <taxon>Clostridiaceae incertae sedis</taxon>
        <taxon>Candidatus Egerieisoma</taxon>
    </lineage>
</organism>
<evidence type="ECO:0000256" key="5">
    <source>
        <dbReference type="HAMAP-Rule" id="MF_00948"/>
    </source>
</evidence>
<keyword evidence="4 5" id="KW-0804">Transcription</keyword>
<dbReference type="SMART" id="SM00739">
    <property type="entry name" value="KOW"/>
    <property type="match status" value="1"/>
</dbReference>
<dbReference type="Pfam" id="PF00467">
    <property type="entry name" value="KOW"/>
    <property type="match status" value="1"/>
</dbReference>
<keyword evidence="2 5" id="KW-0889">Transcription antitermination</keyword>
<feature type="domain" description="NusG-like N-terminal" evidence="8">
    <location>
        <begin position="9"/>
        <end position="117"/>
    </location>
</feature>
<evidence type="ECO:0000259" key="9">
    <source>
        <dbReference type="SMART" id="SM00739"/>
    </source>
</evidence>
<accession>A0A9D1I9U9</accession>
<dbReference type="InterPro" id="IPR008991">
    <property type="entry name" value="Translation_prot_SH3-like_sf"/>
</dbReference>
<dbReference type="InterPro" id="IPR043425">
    <property type="entry name" value="NusG-like"/>
</dbReference>
<comment type="function">
    <text evidence="5 7">Participates in transcription elongation, termination and antitermination.</text>
</comment>
<dbReference type="Pfam" id="PF02357">
    <property type="entry name" value="NusG"/>
    <property type="match status" value="1"/>
</dbReference>
<dbReference type="NCBIfam" id="TIGR00922">
    <property type="entry name" value="nusG"/>
    <property type="match status" value="1"/>
</dbReference>
<dbReference type="InterPro" id="IPR047050">
    <property type="entry name" value="NGN"/>
</dbReference>
<dbReference type="GO" id="GO:0032784">
    <property type="term" value="P:regulation of DNA-templated transcription elongation"/>
    <property type="evidence" value="ECO:0007669"/>
    <property type="project" value="InterPro"/>
</dbReference>
<dbReference type="GO" id="GO:0006353">
    <property type="term" value="P:DNA-templated transcription termination"/>
    <property type="evidence" value="ECO:0007669"/>
    <property type="project" value="UniProtKB-UniRule"/>
</dbReference>
<name>A0A9D1I9U9_9CLOT</name>
<dbReference type="SUPFAM" id="SSF82679">
    <property type="entry name" value="N-utilization substance G protein NusG, N-terminal domain"/>
    <property type="match status" value="1"/>
</dbReference>
<keyword evidence="3 5" id="KW-0805">Transcription regulation</keyword>
<dbReference type="AlphaFoldDB" id="A0A9D1I9U9"/>
<comment type="similarity">
    <text evidence="5 7">Belongs to the NusG family.</text>
</comment>
<dbReference type="PANTHER" id="PTHR30265:SF2">
    <property type="entry name" value="TRANSCRIPTION TERMINATION_ANTITERMINATION PROTEIN NUSG"/>
    <property type="match status" value="1"/>
</dbReference>
<dbReference type="HAMAP" id="MF_00948">
    <property type="entry name" value="NusG"/>
    <property type="match status" value="1"/>
</dbReference>
<evidence type="ECO:0000256" key="1">
    <source>
        <dbReference type="ARBA" id="ARBA00022472"/>
    </source>
</evidence>
<protein>
    <recommendedName>
        <fullName evidence="5 6">Transcription termination/antitermination protein NusG</fullName>
    </recommendedName>
</protein>
<keyword evidence="1 5" id="KW-0806">Transcription termination</keyword>
<dbReference type="InterPro" id="IPR036735">
    <property type="entry name" value="NGN_dom_sf"/>
</dbReference>
<dbReference type="FunFam" id="2.30.30.30:FF:000002">
    <property type="entry name" value="Transcription termination/antitermination factor NusG"/>
    <property type="match status" value="1"/>
</dbReference>
<dbReference type="Gene3D" id="2.30.30.30">
    <property type="match status" value="1"/>
</dbReference>
<dbReference type="PRINTS" id="PR00338">
    <property type="entry name" value="NUSGTNSCPFCT"/>
</dbReference>
<evidence type="ECO:0000256" key="6">
    <source>
        <dbReference type="NCBIfam" id="TIGR00922"/>
    </source>
</evidence>
<dbReference type="InterPro" id="IPR014722">
    <property type="entry name" value="Rib_uL2_dom2"/>
</dbReference>
<evidence type="ECO:0000256" key="7">
    <source>
        <dbReference type="RuleBase" id="RU000538"/>
    </source>
</evidence>
<sequence>MFLEDVSSEPMWYVVHTYSGYENKVKASLEKVIENRGMQDYFFDIIIPMLEEVEIKDGREKSALKKIFPGYVLVKMILTDDTWYIVRNIRGVTSFVGFGNKPQSLSEEEVRALGVDQTKTAVDYEIGDTVRIISGPLENFTGVVESINVEKSQVKVLVSMFGREISAELEYSQIQRIF</sequence>
<dbReference type="InterPro" id="IPR001062">
    <property type="entry name" value="Transcrpt_antiterm_NusG"/>
</dbReference>
<evidence type="ECO:0000256" key="3">
    <source>
        <dbReference type="ARBA" id="ARBA00023015"/>
    </source>
</evidence>
<dbReference type="PANTHER" id="PTHR30265">
    <property type="entry name" value="RHO-INTERACTING TRANSCRIPTION TERMINATION FACTOR NUSG"/>
    <property type="match status" value="1"/>
</dbReference>
<dbReference type="Proteomes" id="UP000824089">
    <property type="component" value="Unassembled WGS sequence"/>
</dbReference>
<dbReference type="SUPFAM" id="SSF50104">
    <property type="entry name" value="Translation proteins SH3-like domain"/>
    <property type="match status" value="1"/>
</dbReference>
<dbReference type="SMART" id="SM00738">
    <property type="entry name" value="NGN"/>
    <property type="match status" value="1"/>
</dbReference>
<dbReference type="GO" id="GO:0005829">
    <property type="term" value="C:cytosol"/>
    <property type="evidence" value="ECO:0007669"/>
    <property type="project" value="TreeGrafter"/>
</dbReference>
<dbReference type="InterPro" id="IPR005824">
    <property type="entry name" value="KOW"/>
</dbReference>
<dbReference type="InterPro" id="IPR006645">
    <property type="entry name" value="NGN-like_dom"/>
</dbReference>
<dbReference type="GO" id="GO:0006354">
    <property type="term" value="P:DNA-templated transcription elongation"/>
    <property type="evidence" value="ECO:0007669"/>
    <property type="project" value="UniProtKB-UniRule"/>
</dbReference>
<gene>
    <name evidence="5 10" type="primary">nusG</name>
    <name evidence="10" type="ORF">IAD50_04865</name>
</gene>
<comment type="caution">
    <text evidence="10">The sequence shown here is derived from an EMBL/GenBank/DDBJ whole genome shotgun (WGS) entry which is preliminary data.</text>
</comment>
<evidence type="ECO:0000313" key="11">
    <source>
        <dbReference type="Proteomes" id="UP000824089"/>
    </source>
</evidence>
<dbReference type="FunFam" id="3.30.70.940:FF:000002">
    <property type="entry name" value="Transcription termination/antitermination protein NusG"/>
    <property type="match status" value="1"/>
</dbReference>
<dbReference type="CDD" id="cd09891">
    <property type="entry name" value="NGN_Bact_1"/>
    <property type="match status" value="1"/>
</dbReference>
<evidence type="ECO:0000256" key="4">
    <source>
        <dbReference type="ARBA" id="ARBA00023163"/>
    </source>
</evidence>
<reference evidence="10" key="1">
    <citation type="submission" date="2020-10" db="EMBL/GenBank/DDBJ databases">
        <authorList>
            <person name="Gilroy R."/>
        </authorList>
    </citation>
    <scope>NUCLEOTIDE SEQUENCE</scope>
    <source>
        <strain evidence="10">CHK195-4489</strain>
    </source>
</reference>
<dbReference type="GO" id="GO:0031564">
    <property type="term" value="P:transcription antitermination"/>
    <property type="evidence" value="ECO:0007669"/>
    <property type="project" value="UniProtKB-UniRule"/>
</dbReference>
<evidence type="ECO:0000313" key="10">
    <source>
        <dbReference type="EMBL" id="HIU29610.1"/>
    </source>
</evidence>
<dbReference type="EMBL" id="DVMM01000097">
    <property type="protein sequence ID" value="HIU29610.1"/>
    <property type="molecule type" value="Genomic_DNA"/>
</dbReference>
<feature type="domain" description="KOW" evidence="9">
    <location>
        <begin position="123"/>
        <end position="150"/>
    </location>
</feature>
<evidence type="ECO:0000256" key="2">
    <source>
        <dbReference type="ARBA" id="ARBA00022814"/>
    </source>
</evidence>
<reference evidence="10" key="2">
    <citation type="journal article" date="2021" name="PeerJ">
        <title>Extensive microbial diversity within the chicken gut microbiome revealed by metagenomics and culture.</title>
        <authorList>
            <person name="Gilroy R."/>
            <person name="Ravi A."/>
            <person name="Getino M."/>
            <person name="Pursley I."/>
            <person name="Horton D.L."/>
            <person name="Alikhan N.F."/>
            <person name="Baker D."/>
            <person name="Gharbi K."/>
            <person name="Hall N."/>
            <person name="Watson M."/>
            <person name="Adriaenssens E.M."/>
            <person name="Foster-Nyarko E."/>
            <person name="Jarju S."/>
            <person name="Secka A."/>
            <person name="Antonio M."/>
            <person name="Oren A."/>
            <person name="Chaudhuri R.R."/>
            <person name="La Ragione R."/>
            <person name="Hildebrand F."/>
            <person name="Pallen M.J."/>
        </authorList>
    </citation>
    <scope>NUCLEOTIDE SEQUENCE</scope>
    <source>
        <strain evidence="10">CHK195-4489</strain>
    </source>
</reference>